<keyword evidence="1" id="KW-0812">Transmembrane</keyword>
<dbReference type="AlphaFoldDB" id="A0A7C8YV65"/>
<dbReference type="EMBL" id="GISG01059394">
    <property type="protein sequence ID" value="MBA4626915.1"/>
    <property type="molecule type" value="Transcribed_RNA"/>
</dbReference>
<reference evidence="2" key="2">
    <citation type="submission" date="2020-07" db="EMBL/GenBank/DDBJ databases">
        <authorList>
            <person name="Vera ALvarez R."/>
            <person name="Arias-Moreno D.M."/>
            <person name="Jimenez-Jacinto V."/>
            <person name="Jimenez-Bremont J.F."/>
            <person name="Swaminathan K."/>
            <person name="Moose S.P."/>
            <person name="Guerrero-Gonzalez M.L."/>
            <person name="Marino-Ramirez L."/>
            <person name="Landsman D."/>
            <person name="Rodriguez-Kessler M."/>
            <person name="Delgado-Sanchez P."/>
        </authorList>
    </citation>
    <scope>NUCLEOTIDE SEQUENCE</scope>
    <source>
        <tissue evidence="2">Cladode</tissue>
    </source>
</reference>
<keyword evidence="1" id="KW-0472">Membrane</keyword>
<protein>
    <submittedName>
        <fullName evidence="2">Uncharacterized protein</fullName>
    </submittedName>
</protein>
<reference evidence="2" key="1">
    <citation type="journal article" date="2013" name="J. Plant Res.">
        <title>Effect of fungi and light on seed germination of three Opuntia species from semiarid lands of central Mexico.</title>
        <authorList>
            <person name="Delgado-Sanchez P."/>
            <person name="Jimenez-Bremont J.F."/>
            <person name="Guerrero-Gonzalez Mde L."/>
            <person name="Flores J."/>
        </authorList>
    </citation>
    <scope>NUCLEOTIDE SEQUENCE</scope>
    <source>
        <tissue evidence="2">Cladode</tissue>
    </source>
</reference>
<sequence>MSGTGPRSPEPRSSMVKAFGGLWEVLHWMENKKLRAHSNPMPNGYGTVKSPHFLGQPGLVIFGAVSMFVGVMELWVAARSTVLQETERSSHGIRINMFVIQNFQRL</sequence>
<accession>A0A7C8YV65</accession>
<proteinExistence type="predicted"/>
<organism evidence="2">
    <name type="scientific">Opuntia streptacantha</name>
    <name type="common">Prickly pear cactus</name>
    <name type="synonym">Opuntia cardona</name>
    <dbReference type="NCBI Taxonomy" id="393608"/>
    <lineage>
        <taxon>Eukaryota</taxon>
        <taxon>Viridiplantae</taxon>
        <taxon>Streptophyta</taxon>
        <taxon>Embryophyta</taxon>
        <taxon>Tracheophyta</taxon>
        <taxon>Spermatophyta</taxon>
        <taxon>Magnoliopsida</taxon>
        <taxon>eudicotyledons</taxon>
        <taxon>Gunneridae</taxon>
        <taxon>Pentapetalae</taxon>
        <taxon>Caryophyllales</taxon>
        <taxon>Cactineae</taxon>
        <taxon>Cactaceae</taxon>
        <taxon>Opuntioideae</taxon>
        <taxon>Opuntia</taxon>
    </lineage>
</organism>
<name>A0A7C8YV65_OPUST</name>
<keyword evidence="1" id="KW-1133">Transmembrane helix</keyword>
<evidence type="ECO:0000256" key="1">
    <source>
        <dbReference type="SAM" id="Phobius"/>
    </source>
</evidence>
<feature type="transmembrane region" description="Helical" evidence="1">
    <location>
        <begin position="59"/>
        <end position="78"/>
    </location>
</feature>
<evidence type="ECO:0000313" key="2">
    <source>
        <dbReference type="EMBL" id="MBA4626915.1"/>
    </source>
</evidence>